<evidence type="ECO:0000256" key="8">
    <source>
        <dbReference type="PIRSR" id="PIRSR001123-2"/>
    </source>
</evidence>
<comment type="similarity">
    <text evidence="1 6">Belongs to the peptidase M42 family.</text>
</comment>
<feature type="binding site" evidence="8">
    <location>
        <position position="68"/>
    </location>
    <ligand>
        <name>Zn(2+)</name>
        <dbReference type="ChEBI" id="CHEBI:29105"/>
        <label>1</label>
    </ligand>
</feature>
<dbReference type="RefSeq" id="WP_215627597.1">
    <property type="nucleotide sequence ID" value="NZ_CP067089.2"/>
</dbReference>
<dbReference type="InterPro" id="IPR023367">
    <property type="entry name" value="Peptidase_M42_dom2"/>
</dbReference>
<dbReference type="GO" id="GO:0004177">
    <property type="term" value="F:aminopeptidase activity"/>
    <property type="evidence" value="ECO:0007669"/>
    <property type="project" value="UniProtKB-UniRule"/>
</dbReference>
<dbReference type="PIRSF" id="PIRSF001123">
    <property type="entry name" value="PepA_GA"/>
    <property type="match status" value="1"/>
</dbReference>
<comment type="cofactor">
    <cofactor evidence="8">
        <name>a divalent metal cation</name>
        <dbReference type="ChEBI" id="CHEBI:60240"/>
    </cofactor>
    <text evidence="8">Binds 2 divalent metal cations per subunit.</text>
</comment>
<dbReference type="GO" id="GO:0046872">
    <property type="term" value="F:metal ion binding"/>
    <property type="evidence" value="ECO:0007669"/>
    <property type="project" value="UniProtKB-UniRule"/>
</dbReference>
<reference evidence="9" key="1">
    <citation type="submission" date="2021-01" db="EMBL/GenBank/DDBJ databases">
        <title>Description of Breznakiella homolactica.</title>
        <authorList>
            <person name="Song Y."/>
            <person name="Brune A."/>
        </authorList>
    </citation>
    <scope>NUCLEOTIDE SEQUENCE</scope>
    <source>
        <strain evidence="9">RmG30</strain>
    </source>
</reference>
<dbReference type="KEGG" id="bhc:JFL75_05065"/>
<accession>A0A7T8BCI4</accession>
<keyword evidence="4 8" id="KW-0479">Metal-binding</keyword>
<gene>
    <name evidence="9" type="ORF">JFL75_05065</name>
</gene>
<name>A0A7T8BCI4_9SPIR</name>
<evidence type="ECO:0000256" key="4">
    <source>
        <dbReference type="ARBA" id="ARBA00022723"/>
    </source>
</evidence>
<dbReference type="GO" id="GO:0006508">
    <property type="term" value="P:proteolysis"/>
    <property type="evidence" value="ECO:0007669"/>
    <property type="project" value="UniProtKB-KW"/>
</dbReference>
<evidence type="ECO:0000256" key="3">
    <source>
        <dbReference type="ARBA" id="ARBA00022670"/>
    </source>
</evidence>
<keyword evidence="3" id="KW-0645">Protease</keyword>
<keyword evidence="2" id="KW-0031">Aminopeptidase</keyword>
<dbReference type="Proteomes" id="UP000595917">
    <property type="component" value="Chromosome"/>
</dbReference>
<evidence type="ECO:0000313" key="9">
    <source>
        <dbReference type="EMBL" id="QQO10293.1"/>
    </source>
</evidence>
<dbReference type="Gene3D" id="2.40.30.40">
    <property type="entry name" value="Peptidase M42, domain 2"/>
    <property type="match status" value="1"/>
</dbReference>
<evidence type="ECO:0000256" key="5">
    <source>
        <dbReference type="ARBA" id="ARBA00022801"/>
    </source>
</evidence>
<evidence type="ECO:0000313" key="10">
    <source>
        <dbReference type="Proteomes" id="UP000595917"/>
    </source>
</evidence>
<evidence type="ECO:0000256" key="2">
    <source>
        <dbReference type="ARBA" id="ARBA00022438"/>
    </source>
</evidence>
<feature type="binding site" evidence="8">
    <location>
        <position position="235"/>
    </location>
    <ligand>
        <name>Zn(2+)</name>
        <dbReference type="ChEBI" id="CHEBI:29105"/>
        <label>1</label>
    </ligand>
</feature>
<protein>
    <submittedName>
        <fullName evidence="9">M20/M25/M40 family metallo-hydrolase</fullName>
    </submittedName>
</protein>
<dbReference type="AlphaFoldDB" id="A0A7T8BCI4"/>
<dbReference type="InterPro" id="IPR051464">
    <property type="entry name" value="Peptidase_M42_aminopept"/>
</dbReference>
<proteinExistence type="inferred from homology"/>
<dbReference type="Gene3D" id="3.40.630.10">
    <property type="entry name" value="Zn peptidases"/>
    <property type="match status" value="1"/>
</dbReference>
<evidence type="ECO:0000256" key="1">
    <source>
        <dbReference type="ARBA" id="ARBA00006272"/>
    </source>
</evidence>
<dbReference type="InterPro" id="IPR008007">
    <property type="entry name" value="Peptidase_M42"/>
</dbReference>
<keyword evidence="5" id="KW-0378">Hydrolase</keyword>
<dbReference type="PANTHER" id="PTHR32481">
    <property type="entry name" value="AMINOPEPTIDASE"/>
    <property type="match status" value="1"/>
</dbReference>
<dbReference type="PANTHER" id="PTHR32481:SF0">
    <property type="entry name" value="AMINOPEPTIDASE YPDE-RELATED"/>
    <property type="match status" value="1"/>
</dbReference>
<feature type="binding site" evidence="8">
    <location>
        <position position="331"/>
    </location>
    <ligand>
        <name>Zn(2+)</name>
        <dbReference type="ChEBI" id="CHEBI:29105"/>
        <label>2</label>
    </ligand>
</feature>
<dbReference type="Pfam" id="PF05343">
    <property type="entry name" value="Peptidase_M42"/>
    <property type="match status" value="1"/>
</dbReference>
<dbReference type="EMBL" id="CP067089">
    <property type="protein sequence ID" value="QQO10293.1"/>
    <property type="molecule type" value="Genomic_DNA"/>
</dbReference>
<organism evidence="9 10">
    <name type="scientific">Breznakiella homolactica</name>
    <dbReference type="NCBI Taxonomy" id="2798577"/>
    <lineage>
        <taxon>Bacteria</taxon>
        <taxon>Pseudomonadati</taxon>
        <taxon>Spirochaetota</taxon>
        <taxon>Spirochaetia</taxon>
        <taxon>Spirochaetales</taxon>
        <taxon>Breznakiellaceae</taxon>
        <taxon>Breznakiella</taxon>
    </lineage>
</organism>
<feature type="binding site" evidence="8">
    <location>
        <position position="213"/>
    </location>
    <ligand>
        <name>Zn(2+)</name>
        <dbReference type="ChEBI" id="CHEBI:29105"/>
        <label>2</label>
    </ligand>
</feature>
<dbReference type="SUPFAM" id="SSF101821">
    <property type="entry name" value="Aminopeptidase/glucanase lid domain"/>
    <property type="match status" value="1"/>
</dbReference>
<keyword evidence="10" id="KW-1185">Reference proteome</keyword>
<evidence type="ECO:0000256" key="7">
    <source>
        <dbReference type="PIRSR" id="PIRSR001123-1"/>
    </source>
</evidence>
<feature type="active site" description="Proton acceptor" evidence="7">
    <location>
        <position position="212"/>
    </location>
</feature>
<dbReference type="SUPFAM" id="SSF53187">
    <property type="entry name" value="Zn-dependent exopeptidases"/>
    <property type="match status" value="1"/>
</dbReference>
<feature type="binding site" evidence="8">
    <location>
        <position position="180"/>
    </location>
    <ligand>
        <name>Zn(2+)</name>
        <dbReference type="ChEBI" id="CHEBI:29105"/>
        <label>2</label>
    </ligand>
</feature>
<feature type="binding site" evidence="8">
    <location>
        <position position="180"/>
    </location>
    <ligand>
        <name>Zn(2+)</name>
        <dbReference type="ChEBI" id="CHEBI:29105"/>
        <label>1</label>
    </ligand>
</feature>
<sequence length="364" mass="38330">MDYINRLKDHLRVMADLISVSGMEQEMVRYIAGTAKSAGASVTVNTIGNVTAALEGNSPGPTVFLGAHTDEIGLVVRGISENGFIGFERLGGVADSLLPARDVLVSLKRIPGVIGYKPGHLQSPEDARKVAPITDFFVDVGASSRAEVTALGIRIGDPIVFKSSVTEFPPSSRVAMRGLDDKLGCAVLLVLLEELKDREFPGILHCVFTVQEEVGMKGASVAMHGLEPDYAIAIDTIPVADTPGSVPSEILPLVLGAGPAIVTQNRAGGDYFFQTHPAVESLLCGTAERISVPLQRASMLGFQYATDASALGYANGGIAAGILALPRRYSHSPVEFADLADAGGAVKILKTVIRETGTFNKSFI</sequence>
<evidence type="ECO:0000256" key="6">
    <source>
        <dbReference type="PIRNR" id="PIRNR001123"/>
    </source>
</evidence>